<dbReference type="Proteomes" id="UP000757232">
    <property type="component" value="Unassembled WGS sequence"/>
</dbReference>
<feature type="region of interest" description="Disordered" evidence="11">
    <location>
        <begin position="1"/>
        <end position="45"/>
    </location>
</feature>
<evidence type="ECO:0000256" key="5">
    <source>
        <dbReference type="ARBA" id="ARBA00022882"/>
    </source>
</evidence>
<keyword evidence="8" id="KW-0472">Membrane</keyword>
<evidence type="ECO:0000313" key="12">
    <source>
        <dbReference type="EMBL" id="OCB84255.1"/>
    </source>
</evidence>
<evidence type="ECO:0000256" key="10">
    <source>
        <dbReference type="SAM" id="Coils"/>
    </source>
</evidence>
<evidence type="ECO:0000256" key="9">
    <source>
        <dbReference type="ARBA" id="ARBA00023303"/>
    </source>
</evidence>
<reference evidence="12" key="1">
    <citation type="submission" date="2016-06" db="EMBL/GenBank/DDBJ databases">
        <title>Draft Genome sequence of the fungus Inonotus baumii.</title>
        <authorList>
            <person name="Zhu H."/>
            <person name="Lin W."/>
        </authorList>
    </citation>
    <scope>NUCLEOTIDE SEQUENCE</scope>
    <source>
        <strain evidence="12">821</strain>
    </source>
</reference>
<evidence type="ECO:0000256" key="4">
    <source>
        <dbReference type="ARBA" id="ARBA00022692"/>
    </source>
</evidence>
<dbReference type="OrthoDB" id="427456at2759"/>
<comment type="caution">
    <text evidence="12">The sequence shown here is derived from an EMBL/GenBank/DDBJ whole genome shotgun (WGS) entry which is preliminary data.</text>
</comment>
<evidence type="ECO:0000256" key="6">
    <source>
        <dbReference type="ARBA" id="ARBA00022989"/>
    </source>
</evidence>
<protein>
    <recommendedName>
        <fullName evidence="14">Hydrogen voltage-gated channel 1</fullName>
    </recommendedName>
</protein>
<dbReference type="GO" id="GO:0005886">
    <property type="term" value="C:plasma membrane"/>
    <property type="evidence" value="ECO:0007669"/>
    <property type="project" value="UniProtKB-SubCell"/>
</dbReference>
<keyword evidence="3" id="KW-1003">Cell membrane</keyword>
<keyword evidence="4" id="KW-0812">Transmembrane</keyword>
<keyword evidence="13" id="KW-1185">Reference proteome</keyword>
<dbReference type="Gene3D" id="1.20.120.350">
    <property type="entry name" value="Voltage-gated potassium channels. Chain C"/>
    <property type="match status" value="1"/>
</dbReference>
<evidence type="ECO:0000313" key="13">
    <source>
        <dbReference type="Proteomes" id="UP000757232"/>
    </source>
</evidence>
<keyword evidence="2" id="KW-0813">Transport</keyword>
<name>A0A9Q5MXV3_SANBA</name>
<dbReference type="InterPro" id="IPR031846">
    <property type="entry name" value="Hvcn1"/>
</dbReference>
<keyword evidence="7" id="KW-0406">Ion transport</keyword>
<evidence type="ECO:0000256" key="8">
    <source>
        <dbReference type="ARBA" id="ARBA00023136"/>
    </source>
</evidence>
<organism evidence="12 13">
    <name type="scientific">Sanghuangporus baumii</name>
    <name type="common">Phellinus baumii</name>
    <dbReference type="NCBI Taxonomy" id="108892"/>
    <lineage>
        <taxon>Eukaryota</taxon>
        <taxon>Fungi</taxon>
        <taxon>Dikarya</taxon>
        <taxon>Basidiomycota</taxon>
        <taxon>Agaricomycotina</taxon>
        <taxon>Agaricomycetes</taxon>
        <taxon>Hymenochaetales</taxon>
        <taxon>Hymenochaetaceae</taxon>
        <taxon>Sanghuangporus</taxon>
    </lineage>
</organism>
<dbReference type="PANTHER" id="PTHR46480:SF1">
    <property type="entry name" value="VOLTAGE-GATED HYDROGEN CHANNEL 1"/>
    <property type="match status" value="1"/>
</dbReference>
<proteinExistence type="predicted"/>
<keyword evidence="10" id="KW-0175">Coiled coil</keyword>
<dbReference type="EMBL" id="LNZH02000216">
    <property type="protein sequence ID" value="OCB84255.1"/>
    <property type="molecule type" value="Genomic_DNA"/>
</dbReference>
<comment type="subcellular location">
    <subcellularLocation>
        <location evidence="1">Cell membrane</location>
        <topology evidence="1">Multi-pass membrane protein</topology>
    </subcellularLocation>
</comment>
<dbReference type="GO" id="GO:0034702">
    <property type="term" value="C:monoatomic ion channel complex"/>
    <property type="evidence" value="ECO:0007669"/>
    <property type="project" value="UniProtKB-KW"/>
</dbReference>
<keyword evidence="5" id="KW-0851">Voltage-gated channel</keyword>
<feature type="coiled-coil region" evidence="10">
    <location>
        <begin position="212"/>
        <end position="257"/>
    </location>
</feature>
<keyword evidence="9" id="KW-0407">Ion channel</keyword>
<evidence type="ECO:0000256" key="2">
    <source>
        <dbReference type="ARBA" id="ARBA00022448"/>
    </source>
</evidence>
<dbReference type="PANTHER" id="PTHR46480">
    <property type="entry name" value="F20B24.22"/>
    <property type="match status" value="1"/>
</dbReference>
<evidence type="ECO:0000256" key="11">
    <source>
        <dbReference type="SAM" id="MobiDB-lite"/>
    </source>
</evidence>
<gene>
    <name evidence="12" type="ORF">A7U60_g8933</name>
</gene>
<evidence type="ECO:0008006" key="14">
    <source>
        <dbReference type="Google" id="ProtNLM"/>
    </source>
</evidence>
<evidence type="ECO:0000256" key="1">
    <source>
        <dbReference type="ARBA" id="ARBA00004651"/>
    </source>
</evidence>
<dbReference type="InterPro" id="IPR027359">
    <property type="entry name" value="Volt_channel_dom_sf"/>
</dbReference>
<sequence length="282" mass="30845">MTVIEERQPLLGSPNPNPTSGSEERDDLERGDSRSGGGDEGEVADLEALTWRERTAEKLEAPSTHKAIILLVAIDACCVLADLVYTFLSPERECPNALAALAATNPGSEPVWLTTLAHISLTINTLFLLEIPLALWCFGVAYYNPLPKSLSLSSSDEKHPYAGLHLFDALVVITTFVLEVVLRGREAELAGLLVLLRLWRLVKLVGGLAVGAGELQEELSNQLAETQRLLQEEQARASRLEEENTSLRARLADMEQTSQAKSDSDSIDVERWVLVLSDSEST</sequence>
<accession>A0A9Q5MXV3</accession>
<evidence type="ECO:0000256" key="3">
    <source>
        <dbReference type="ARBA" id="ARBA00022475"/>
    </source>
</evidence>
<dbReference type="GO" id="GO:0030171">
    <property type="term" value="F:voltage-gated proton channel activity"/>
    <property type="evidence" value="ECO:0007669"/>
    <property type="project" value="InterPro"/>
</dbReference>
<dbReference type="AlphaFoldDB" id="A0A9Q5MXV3"/>
<keyword evidence="6" id="KW-1133">Transmembrane helix</keyword>
<evidence type="ECO:0000256" key="7">
    <source>
        <dbReference type="ARBA" id="ARBA00023065"/>
    </source>
</evidence>